<sequence>MDKYEIVFHRKTEKELRKIPDQDRNKIFAKIEELSDNPYLFGHIKLSENDDLYRVRQGNYRIIYSIEDKQLQIYIIKIGHRKDIYGQ</sequence>
<name>A0ABY7VVP4_9BACT</name>
<reference evidence="3 4" key="1">
    <citation type="submission" date="2023-02" db="EMBL/GenBank/DDBJ databases">
        <title>Genome sequence of Lentisphaera profundi SAORIC-696.</title>
        <authorList>
            <person name="Kim e."/>
            <person name="Cho J.-C."/>
            <person name="Choi A."/>
            <person name="Kang I."/>
        </authorList>
    </citation>
    <scope>NUCLEOTIDE SEQUENCE [LARGE SCALE GENOMIC DNA]</scope>
    <source>
        <strain evidence="3 4">SAORIC-696</strain>
    </source>
</reference>
<dbReference type="InterPro" id="IPR007712">
    <property type="entry name" value="RelE/ParE_toxin"/>
</dbReference>
<dbReference type="PANTHER" id="PTHR35601:SF1">
    <property type="entry name" value="TOXIN RELE"/>
    <property type="match status" value="1"/>
</dbReference>
<dbReference type="EMBL" id="CP117812">
    <property type="protein sequence ID" value="WDE98147.1"/>
    <property type="molecule type" value="Genomic_DNA"/>
</dbReference>
<accession>A0ABY7VVP4</accession>
<organism evidence="3 4">
    <name type="scientific">Lentisphaera profundi</name>
    <dbReference type="NCBI Taxonomy" id="1658616"/>
    <lineage>
        <taxon>Bacteria</taxon>
        <taxon>Pseudomonadati</taxon>
        <taxon>Lentisphaerota</taxon>
        <taxon>Lentisphaeria</taxon>
        <taxon>Lentisphaerales</taxon>
        <taxon>Lentisphaeraceae</taxon>
        <taxon>Lentisphaera</taxon>
    </lineage>
</organism>
<evidence type="ECO:0000256" key="2">
    <source>
        <dbReference type="ARBA" id="ARBA00022649"/>
    </source>
</evidence>
<dbReference type="PANTHER" id="PTHR35601">
    <property type="entry name" value="TOXIN RELE"/>
    <property type="match status" value="1"/>
</dbReference>
<dbReference type="Proteomes" id="UP001214250">
    <property type="component" value="Chromosome 2"/>
</dbReference>
<dbReference type="SUPFAM" id="SSF143011">
    <property type="entry name" value="RelE-like"/>
    <property type="match status" value="1"/>
</dbReference>
<dbReference type="Gene3D" id="3.30.2310.20">
    <property type="entry name" value="RelE-like"/>
    <property type="match status" value="1"/>
</dbReference>
<gene>
    <name evidence="3" type="ORF">PQO03_20210</name>
</gene>
<evidence type="ECO:0000313" key="3">
    <source>
        <dbReference type="EMBL" id="WDE98147.1"/>
    </source>
</evidence>
<dbReference type="InterPro" id="IPR035093">
    <property type="entry name" value="RelE/ParE_toxin_dom_sf"/>
</dbReference>
<dbReference type="Pfam" id="PF05016">
    <property type="entry name" value="ParE_toxin"/>
    <property type="match status" value="1"/>
</dbReference>
<protein>
    <submittedName>
        <fullName evidence="3">Type II toxin-antitoxin system RelE/ParE family toxin</fullName>
    </submittedName>
</protein>
<evidence type="ECO:0000313" key="4">
    <source>
        <dbReference type="Proteomes" id="UP001214250"/>
    </source>
</evidence>
<dbReference type="RefSeq" id="WP_274152952.1">
    <property type="nucleotide sequence ID" value="NZ_CP117812.1"/>
</dbReference>
<comment type="similarity">
    <text evidence="1">Belongs to the RelE toxin family.</text>
</comment>
<proteinExistence type="inferred from homology"/>
<evidence type="ECO:0000256" key="1">
    <source>
        <dbReference type="ARBA" id="ARBA00006226"/>
    </source>
</evidence>
<keyword evidence="2" id="KW-1277">Toxin-antitoxin system</keyword>
<keyword evidence="4" id="KW-1185">Reference proteome</keyword>